<evidence type="ECO:0000313" key="2">
    <source>
        <dbReference type="Proteomes" id="UP001230504"/>
    </source>
</evidence>
<dbReference type="AlphaFoldDB" id="A0AAD8Q7D2"/>
<dbReference type="EMBL" id="JAHLJV010000009">
    <property type="protein sequence ID" value="KAK1597070.1"/>
    <property type="molecule type" value="Genomic_DNA"/>
</dbReference>
<proteinExistence type="predicted"/>
<name>A0AAD8Q7D2_9PEZI</name>
<accession>A0AAD8Q7D2</accession>
<keyword evidence="2" id="KW-1185">Reference proteome</keyword>
<organism evidence="1 2">
    <name type="scientific">Colletotrichum navitas</name>
    <dbReference type="NCBI Taxonomy" id="681940"/>
    <lineage>
        <taxon>Eukaryota</taxon>
        <taxon>Fungi</taxon>
        <taxon>Dikarya</taxon>
        <taxon>Ascomycota</taxon>
        <taxon>Pezizomycotina</taxon>
        <taxon>Sordariomycetes</taxon>
        <taxon>Hypocreomycetidae</taxon>
        <taxon>Glomerellales</taxon>
        <taxon>Glomerellaceae</taxon>
        <taxon>Colletotrichum</taxon>
        <taxon>Colletotrichum graminicola species complex</taxon>
    </lineage>
</organism>
<protein>
    <submittedName>
        <fullName evidence="1">Uncharacterized protein</fullName>
    </submittedName>
</protein>
<gene>
    <name evidence="1" type="ORF">LY79DRAFT_576827</name>
</gene>
<dbReference type="GeneID" id="85444072"/>
<dbReference type="Proteomes" id="UP001230504">
    <property type="component" value="Unassembled WGS sequence"/>
</dbReference>
<comment type="caution">
    <text evidence="1">The sequence shown here is derived from an EMBL/GenBank/DDBJ whole genome shotgun (WGS) entry which is preliminary data.</text>
</comment>
<evidence type="ECO:0000313" key="1">
    <source>
        <dbReference type="EMBL" id="KAK1597070.1"/>
    </source>
</evidence>
<sequence length="204" mass="23217">MLLDTWSDSPGWLQMMSKAWWHLRLEMRKSPVLSRTALHGQWIAQESKLALIRSSSYVRRMEFASLPTTLITTAPFLSTRSLADPSGTTASGKEGNLPSVLPLIWTASRPKYNFYADEQAHGATAVDKPMLETFLTSDKICFTYPGEAEYLGPRRQVNPYYLTRLLRPGLRPRSHFSGQREWMPRKEPLVPNFDKLLSATTIDV</sequence>
<reference evidence="1" key="1">
    <citation type="submission" date="2021-06" db="EMBL/GenBank/DDBJ databases">
        <title>Comparative genomics, transcriptomics and evolutionary studies reveal genomic signatures of adaptation to plant cell wall in hemibiotrophic fungi.</title>
        <authorList>
            <consortium name="DOE Joint Genome Institute"/>
            <person name="Baroncelli R."/>
            <person name="Diaz J.F."/>
            <person name="Benocci T."/>
            <person name="Peng M."/>
            <person name="Battaglia E."/>
            <person name="Haridas S."/>
            <person name="Andreopoulos W."/>
            <person name="Labutti K."/>
            <person name="Pangilinan J."/>
            <person name="Floch G.L."/>
            <person name="Makela M.R."/>
            <person name="Henrissat B."/>
            <person name="Grigoriev I.V."/>
            <person name="Crouch J.A."/>
            <person name="De Vries R.P."/>
            <person name="Sukno S.A."/>
            <person name="Thon M.R."/>
        </authorList>
    </citation>
    <scope>NUCLEOTIDE SEQUENCE</scope>
    <source>
        <strain evidence="1">CBS 125086</strain>
    </source>
</reference>
<dbReference type="RefSeq" id="XP_060417884.1">
    <property type="nucleotide sequence ID" value="XM_060559832.1"/>
</dbReference>